<feature type="transmembrane region" description="Helical" evidence="10">
    <location>
        <begin position="37"/>
        <end position="54"/>
    </location>
</feature>
<keyword evidence="8" id="KW-0326">Glycosidase</keyword>
<dbReference type="Gene3D" id="3.20.20.80">
    <property type="entry name" value="Glycosidases"/>
    <property type="match status" value="1"/>
</dbReference>
<evidence type="ECO:0000256" key="2">
    <source>
        <dbReference type="ARBA" id="ARBA00022676"/>
    </source>
</evidence>
<dbReference type="Gene3D" id="3.90.550.10">
    <property type="entry name" value="Spore Coat Polysaccharide Biosynthesis Protein SpsA, Chain A"/>
    <property type="match status" value="1"/>
</dbReference>
<feature type="transmembrane region" description="Helical" evidence="10">
    <location>
        <begin position="456"/>
        <end position="476"/>
    </location>
</feature>
<dbReference type="InterPro" id="IPR050321">
    <property type="entry name" value="Glycosyltr_2/OpgH_subfam"/>
</dbReference>
<feature type="transmembrane region" description="Helical" evidence="10">
    <location>
        <begin position="413"/>
        <end position="436"/>
    </location>
</feature>
<dbReference type="PROSITE" id="PS51764">
    <property type="entry name" value="GH26"/>
    <property type="match status" value="1"/>
</dbReference>
<sequence>MIYAFQAKNSTISTIKPGPTHYRVTYQPIAGLATMRWLVAAGMACMFFFLWWFFTTLRIGYAPLFWLLAISLGFKLLRMLHEWVHYVQVRVPMPPAPAAAIRRVDVLTTACPGEPHGMIIKTLEAMQAIRHPHTSYLCDEGNDPVLRAACARLGVVHVTRVLKKDAKAGNINNALRQATGEICVVLDPDHVPTPDFLDQVLPYFDDERVGFVQVVQAYGNQQESLVARGAAEQTYHFYGPLMMGMNGYGTVQAIGANCTFRRAALDSIGGHAAGLTEDMHTAMRLHAAGWQSVYVPKVVSRGLVPASLAAYYSQQLKWSRGAFDLLFRVYPRLFGKFTWAQRLHYLLLPLYFFSGIIALIDLTLPVLSLGLSQFPWLVGLDELALHALPMLGMSLLIRCYVQRWLREPGESGLHLAGGFLRIGTWWVYTLGFVYAVLGVRVPYLPTPKEGRRDNEWLLALPNLLLAVLLLLACKYGRVTAYGFYTNTMVVLALVNVAILVAAAALGQHEATRNFIRDMAAWPFRGVVLRLHRLQAMLALALVPRLRRFSQPVAVASLVIVGISYHVRADWVAQDIPEWLLTNTQSMHVGQDINSTEASMVGTFAAMGLTKSVAVDCDIAALRIELPTASSQLPALVSDLASQQKVPLLSWPVSAATSRQPSYWHHVARQLREVPGPVMLRPLLSAPTALSYRRTWRDMVEVFRREGVRNVVWVWSPEATDSLLQRFPGVAYTDWVAGSLLNGQGPPYGTLRPQMAQNLAFHQLPVLLMAPPQNGASADVARLGWQYPEIKAVVFAAPTHTTTPTASRVSQSGQSIAASSPFLHTSQFLY</sequence>
<keyword evidence="4 10" id="KW-0812">Transmembrane</keyword>
<comment type="caution">
    <text evidence="12">The sequence shown here is derived from an EMBL/GenBank/DDBJ whole genome shotgun (WGS) entry which is preliminary data.</text>
</comment>
<keyword evidence="6 10" id="KW-1133">Transmembrane helix</keyword>
<evidence type="ECO:0000313" key="12">
    <source>
        <dbReference type="EMBL" id="NKI88982.1"/>
    </source>
</evidence>
<keyword evidence="2 12" id="KW-0328">Glycosyltransferase</keyword>
<keyword evidence="13" id="KW-1185">Reference proteome</keyword>
<feature type="transmembrane region" description="Helical" evidence="10">
    <location>
        <begin position="383"/>
        <end position="401"/>
    </location>
</feature>
<dbReference type="InterPro" id="IPR022790">
    <property type="entry name" value="GH26_dom"/>
</dbReference>
<evidence type="ECO:0000256" key="6">
    <source>
        <dbReference type="ARBA" id="ARBA00022989"/>
    </source>
</evidence>
<keyword evidence="7 10" id="KW-0472">Membrane</keyword>
<organism evidence="12 13">
    <name type="scientific">Hymenobacter artigasi</name>
    <dbReference type="NCBI Taxonomy" id="2719616"/>
    <lineage>
        <taxon>Bacteria</taxon>
        <taxon>Pseudomonadati</taxon>
        <taxon>Bacteroidota</taxon>
        <taxon>Cytophagia</taxon>
        <taxon>Cytophagales</taxon>
        <taxon>Hymenobacteraceae</taxon>
        <taxon>Hymenobacter</taxon>
    </lineage>
</organism>
<evidence type="ECO:0000256" key="1">
    <source>
        <dbReference type="ARBA" id="ARBA00004141"/>
    </source>
</evidence>
<dbReference type="Pfam" id="PF13641">
    <property type="entry name" value="Glyco_tranf_2_3"/>
    <property type="match status" value="1"/>
</dbReference>
<reference evidence="12 13" key="1">
    <citation type="submission" date="2020-03" db="EMBL/GenBank/DDBJ databases">
        <title>Genomic Encyclopedia of Type Strains, Phase IV (KMG-V): Genome sequencing to study the core and pangenomes of soil and plant-associated prokaryotes.</title>
        <authorList>
            <person name="Whitman W."/>
        </authorList>
    </citation>
    <scope>NUCLEOTIDE SEQUENCE [LARGE SCALE GENOMIC DNA]</scope>
    <source>
        <strain evidence="12 13">1B</strain>
    </source>
</reference>
<proteinExistence type="inferred from homology"/>
<evidence type="ECO:0000256" key="4">
    <source>
        <dbReference type="ARBA" id="ARBA00022692"/>
    </source>
</evidence>
<name>A0ABX1HIM6_9BACT</name>
<evidence type="ECO:0000256" key="3">
    <source>
        <dbReference type="ARBA" id="ARBA00022679"/>
    </source>
</evidence>
<evidence type="ECO:0000256" key="8">
    <source>
        <dbReference type="ARBA" id="ARBA00023295"/>
    </source>
</evidence>
<feature type="transmembrane region" description="Helical" evidence="10">
    <location>
        <begin position="488"/>
        <end position="506"/>
    </location>
</feature>
<keyword evidence="5" id="KW-0378">Hydrolase</keyword>
<evidence type="ECO:0000256" key="7">
    <source>
        <dbReference type="ARBA" id="ARBA00023136"/>
    </source>
</evidence>
<dbReference type="InterPro" id="IPR017853">
    <property type="entry name" value="GH"/>
</dbReference>
<dbReference type="CDD" id="cd06421">
    <property type="entry name" value="CESA_CelA_like"/>
    <property type="match status" value="1"/>
</dbReference>
<protein>
    <submittedName>
        <fullName evidence="12">Cellulose synthase (UDP-forming)</fullName>
        <ecNumber evidence="12">2.4.1.12</ecNumber>
    </submittedName>
</protein>
<gene>
    <name evidence="12" type="ORF">HBN54_001575</name>
</gene>
<evidence type="ECO:0000313" key="13">
    <source>
        <dbReference type="Proteomes" id="UP000717634"/>
    </source>
</evidence>
<dbReference type="InterPro" id="IPR029044">
    <property type="entry name" value="Nucleotide-diphossugar_trans"/>
</dbReference>
<dbReference type="SUPFAM" id="SSF51445">
    <property type="entry name" value="(Trans)glycosidases"/>
    <property type="match status" value="1"/>
</dbReference>
<dbReference type="SUPFAM" id="SSF53448">
    <property type="entry name" value="Nucleotide-diphospho-sugar transferases"/>
    <property type="match status" value="1"/>
</dbReference>
<evidence type="ECO:0000259" key="11">
    <source>
        <dbReference type="PROSITE" id="PS51764"/>
    </source>
</evidence>
<dbReference type="PANTHER" id="PTHR43867:SF2">
    <property type="entry name" value="CELLULOSE SYNTHASE CATALYTIC SUBUNIT A [UDP-FORMING]"/>
    <property type="match status" value="1"/>
</dbReference>
<feature type="transmembrane region" description="Helical" evidence="10">
    <location>
        <begin position="345"/>
        <end position="371"/>
    </location>
</feature>
<comment type="similarity">
    <text evidence="9">Belongs to the glycosyl hydrolase 26 family.</text>
</comment>
<dbReference type="Proteomes" id="UP000717634">
    <property type="component" value="Unassembled WGS sequence"/>
</dbReference>
<evidence type="ECO:0000256" key="10">
    <source>
        <dbReference type="SAM" id="Phobius"/>
    </source>
</evidence>
<dbReference type="EMBL" id="JAAVTK010000003">
    <property type="protein sequence ID" value="NKI88982.1"/>
    <property type="molecule type" value="Genomic_DNA"/>
</dbReference>
<feature type="domain" description="GH26" evidence="11">
    <location>
        <begin position="459"/>
        <end position="825"/>
    </location>
</feature>
<comment type="caution">
    <text evidence="9">Lacks conserved residue(s) required for the propagation of feature annotation.</text>
</comment>
<dbReference type="PANTHER" id="PTHR43867">
    <property type="entry name" value="CELLULOSE SYNTHASE CATALYTIC SUBUNIT A [UDP-FORMING]"/>
    <property type="match status" value="1"/>
</dbReference>
<dbReference type="GO" id="GO:0016760">
    <property type="term" value="F:cellulose synthase (UDP-forming) activity"/>
    <property type="evidence" value="ECO:0007669"/>
    <property type="project" value="UniProtKB-EC"/>
</dbReference>
<dbReference type="RefSeq" id="WP_235955422.1">
    <property type="nucleotide sequence ID" value="NZ_JAAVTK010000003.1"/>
</dbReference>
<feature type="transmembrane region" description="Helical" evidence="10">
    <location>
        <begin position="60"/>
        <end position="77"/>
    </location>
</feature>
<evidence type="ECO:0000256" key="9">
    <source>
        <dbReference type="PROSITE-ProRule" id="PRU01100"/>
    </source>
</evidence>
<dbReference type="EC" id="2.4.1.12" evidence="12"/>
<accession>A0ABX1HIM6</accession>
<evidence type="ECO:0000256" key="5">
    <source>
        <dbReference type="ARBA" id="ARBA00022801"/>
    </source>
</evidence>
<keyword evidence="3 12" id="KW-0808">Transferase</keyword>
<comment type="subcellular location">
    <subcellularLocation>
        <location evidence="1">Membrane</location>
        <topology evidence="1">Multi-pass membrane protein</topology>
    </subcellularLocation>
</comment>